<keyword evidence="12" id="KW-1185">Reference proteome</keyword>
<dbReference type="PANTHER" id="PTHR30616">
    <property type="entry name" value="UNCHARACTERIZED PROTEIN YFIH"/>
    <property type="match status" value="1"/>
</dbReference>
<comment type="similarity">
    <text evidence="2 10">Belongs to the purine nucleoside phosphorylase YfiH/LACC1 family.</text>
</comment>
<dbReference type="Pfam" id="PF02578">
    <property type="entry name" value="Cu-oxidase_4"/>
    <property type="match status" value="1"/>
</dbReference>
<dbReference type="AlphaFoldDB" id="A0A4R6WRH0"/>
<evidence type="ECO:0000256" key="5">
    <source>
        <dbReference type="ARBA" id="ARBA00022801"/>
    </source>
</evidence>
<dbReference type="EMBL" id="SNYW01000008">
    <property type="protein sequence ID" value="TDQ82426.1"/>
    <property type="molecule type" value="Genomic_DNA"/>
</dbReference>
<dbReference type="InterPro" id="IPR003730">
    <property type="entry name" value="Cu_polyphenol_OxRdtase"/>
</dbReference>
<comment type="catalytic activity">
    <reaction evidence="9">
        <text>S-methyl-5'-thioadenosine + phosphate = 5-(methylsulfanyl)-alpha-D-ribose 1-phosphate + adenine</text>
        <dbReference type="Rhea" id="RHEA:11852"/>
        <dbReference type="ChEBI" id="CHEBI:16708"/>
        <dbReference type="ChEBI" id="CHEBI:17509"/>
        <dbReference type="ChEBI" id="CHEBI:43474"/>
        <dbReference type="ChEBI" id="CHEBI:58533"/>
        <dbReference type="EC" id="2.4.2.28"/>
    </reaction>
    <physiologicalReaction direction="left-to-right" evidence="9">
        <dbReference type="Rhea" id="RHEA:11853"/>
    </physiologicalReaction>
</comment>
<dbReference type="CDD" id="cd16833">
    <property type="entry name" value="YfiH"/>
    <property type="match status" value="1"/>
</dbReference>
<comment type="catalytic activity">
    <reaction evidence="8">
        <text>adenosine + phosphate = alpha-D-ribose 1-phosphate + adenine</text>
        <dbReference type="Rhea" id="RHEA:27642"/>
        <dbReference type="ChEBI" id="CHEBI:16335"/>
        <dbReference type="ChEBI" id="CHEBI:16708"/>
        <dbReference type="ChEBI" id="CHEBI:43474"/>
        <dbReference type="ChEBI" id="CHEBI:57720"/>
        <dbReference type="EC" id="2.4.2.1"/>
    </reaction>
    <physiologicalReaction direction="left-to-right" evidence="8">
        <dbReference type="Rhea" id="RHEA:27643"/>
    </physiologicalReaction>
</comment>
<dbReference type="Proteomes" id="UP000295783">
    <property type="component" value="Unassembled WGS sequence"/>
</dbReference>
<keyword evidence="5" id="KW-0378">Hydrolase</keyword>
<evidence type="ECO:0000256" key="2">
    <source>
        <dbReference type="ARBA" id="ARBA00007353"/>
    </source>
</evidence>
<keyword evidence="3" id="KW-0808">Transferase</keyword>
<comment type="caution">
    <text evidence="11">The sequence shown here is derived from an EMBL/GenBank/DDBJ whole genome shotgun (WGS) entry which is preliminary data.</text>
</comment>
<evidence type="ECO:0000256" key="8">
    <source>
        <dbReference type="ARBA" id="ARBA00048968"/>
    </source>
</evidence>
<evidence type="ECO:0000313" key="11">
    <source>
        <dbReference type="EMBL" id="TDQ82426.1"/>
    </source>
</evidence>
<accession>A0A4R6WRH0</accession>
<dbReference type="PANTHER" id="PTHR30616:SF2">
    <property type="entry name" value="PURINE NUCLEOSIDE PHOSPHORYLASE LACC1"/>
    <property type="match status" value="1"/>
</dbReference>
<reference evidence="11 12" key="1">
    <citation type="submission" date="2019-03" db="EMBL/GenBank/DDBJ databases">
        <title>Genomic Encyclopedia of Type Strains, Phase III (KMG-III): the genomes of soil and plant-associated and newly described type strains.</title>
        <authorList>
            <person name="Whitman W."/>
        </authorList>
    </citation>
    <scope>NUCLEOTIDE SEQUENCE [LARGE SCALE GENOMIC DNA]</scope>
    <source>
        <strain evidence="11 12">CGMCC 1.7660</strain>
    </source>
</reference>
<dbReference type="SUPFAM" id="SSF64438">
    <property type="entry name" value="CNF1/YfiH-like putative cysteine hydrolases"/>
    <property type="match status" value="1"/>
</dbReference>
<evidence type="ECO:0000256" key="1">
    <source>
        <dbReference type="ARBA" id="ARBA00000553"/>
    </source>
</evidence>
<keyword evidence="6" id="KW-0862">Zinc</keyword>
<evidence type="ECO:0000256" key="4">
    <source>
        <dbReference type="ARBA" id="ARBA00022723"/>
    </source>
</evidence>
<dbReference type="InterPro" id="IPR011324">
    <property type="entry name" value="Cytotoxic_necrot_fac-like_cat"/>
</dbReference>
<evidence type="ECO:0000256" key="3">
    <source>
        <dbReference type="ARBA" id="ARBA00022679"/>
    </source>
</evidence>
<dbReference type="OrthoDB" id="4279at2"/>
<name>A0A4R6WRH0_9PROT</name>
<gene>
    <name evidence="11" type="ORF">A8950_2249</name>
</gene>
<comment type="catalytic activity">
    <reaction evidence="7">
        <text>adenosine + H2O + H(+) = inosine + NH4(+)</text>
        <dbReference type="Rhea" id="RHEA:24408"/>
        <dbReference type="ChEBI" id="CHEBI:15377"/>
        <dbReference type="ChEBI" id="CHEBI:15378"/>
        <dbReference type="ChEBI" id="CHEBI:16335"/>
        <dbReference type="ChEBI" id="CHEBI:17596"/>
        <dbReference type="ChEBI" id="CHEBI:28938"/>
        <dbReference type="EC" id="3.5.4.4"/>
    </reaction>
    <physiologicalReaction direction="left-to-right" evidence="7">
        <dbReference type="Rhea" id="RHEA:24409"/>
    </physiologicalReaction>
</comment>
<keyword evidence="4" id="KW-0479">Metal-binding</keyword>
<dbReference type="Gene3D" id="3.60.140.10">
    <property type="entry name" value="CNF1/YfiH-like putative cysteine hydrolases"/>
    <property type="match status" value="1"/>
</dbReference>
<dbReference type="GO" id="GO:0005507">
    <property type="term" value="F:copper ion binding"/>
    <property type="evidence" value="ECO:0007669"/>
    <property type="project" value="TreeGrafter"/>
</dbReference>
<comment type="catalytic activity">
    <reaction evidence="1">
        <text>inosine + phosphate = alpha-D-ribose 1-phosphate + hypoxanthine</text>
        <dbReference type="Rhea" id="RHEA:27646"/>
        <dbReference type="ChEBI" id="CHEBI:17368"/>
        <dbReference type="ChEBI" id="CHEBI:17596"/>
        <dbReference type="ChEBI" id="CHEBI:43474"/>
        <dbReference type="ChEBI" id="CHEBI:57720"/>
        <dbReference type="EC" id="2.4.2.1"/>
    </reaction>
    <physiologicalReaction direction="left-to-right" evidence="1">
        <dbReference type="Rhea" id="RHEA:27647"/>
    </physiologicalReaction>
</comment>
<organism evidence="11 12">
    <name type="scientific">Dongia mobilis</name>
    <dbReference type="NCBI Taxonomy" id="578943"/>
    <lineage>
        <taxon>Bacteria</taxon>
        <taxon>Pseudomonadati</taxon>
        <taxon>Pseudomonadota</taxon>
        <taxon>Alphaproteobacteria</taxon>
        <taxon>Rhodospirillales</taxon>
        <taxon>Dongiaceae</taxon>
        <taxon>Dongia</taxon>
    </lineage>
</organism>
<evidence type="ECO:0000256" key="10">
    <source>
        <dbReference type="RuleBase" id="RU361274"/>
    </source>
</evidence>
<evidence type="ECO:0000256" key="9">
    <source>
        <dbReference type="ARBA" id="ARBA00049893"/>
    </source>
</evidence>
<dbReference type="InterPro" id="IPR038371">
    <property type="entry name" value="Cu_polyphenol_OxRdtase_sf"/>
</dbReference>
<dbReference type="GO" id="GO:0016787">
    <property type="term" value="F:hydrolase activity"/>
    <property type="evidence" value="ECO:0007669"/>
    <property type="project" value="UniProtKB-KW"/>
</dbReference>
<evidence type="ECO:0000313" key="12">
    <source>
        <dbReference type="Proteomes" id="UP000295783"/>
    </source>
</evidence>
<proteinExistence type="inferred from homology"/>
<evidence type="ECO:0000256" key="7">
    <source>
        <dbReference type="ARBA" id="ARBA00047989"/>
    </source>
</evidence>
<evidence type="ECO:0000256" key="6">
    <source>
        <dbReference type="ARBA" id="ARBA00022833"/>
    </source>
</evidence>
<dbReference type="GO" id="GO:0017061">
    <property type="term" value="F:S-methyl-5-thioadenosine phosphorylase activity"/>
    <property type="evidence" value="ECO:0007669"/>
    <property type="project" value="UniProtKB-EC"/>
</dbReference>
<sequence>MIVESKSLSRLAGIGHGFLTRRGGVSDGIYDSLNCGLGTEDEKHRVLENRARAVKAAGLRATPLSTAYQVHGKNVLVVEEPLDQNDRPQADGLVTRTPGINLGILTADCGPVLFADADAKVVGACHAGWKGAVGGIIEATVAAMERLGARRENIVASLGPCIGRESYEVGTEFPQPFIAQDPGNARFFTVNACRRFQFDLMGYIESRLLALGLAEIEVTGHDTCALESDFFSYRRKTKRGEPDYGRQVSVIGLI</sequence>
<dbReference type="NCBIfam" id="TIGR00726">
    <property type="entry name" value="peptidoglycan editing factor PgeF"/>
    <property type="match status" value="1"/>
</dbReference>
<protein>
    <recommendedName>
        <fullName evidence="10">Purine nucleoside phosphorylase</fullName>
    </recommendedName>
</protein>
<dbReference type="RefSeq" id="WP_133613708.1">
    <property type="nucleotide sequence ID" value="NZ_SNYW01000008.1"/>
</dbReference>